<evidence type="ECO:0000259" key="13">
    <source>
        <dbReference type="PROSITE" id="PS51007"/>
    </source>
</evidence>
<dbReference type="InterPro" id="IPR017851">
    <property type="entry name" value="PsbV_cyt_c550"/>
</dbReference>
<evidence type="ECO:0000313" key="15">
    <source>
        <dbReference type="Proteomes" id="UP000654482"/>
    </source>
</evidence>
<keyword evidence="10 12" id="KW-0472">Membrane</keyword>
<evidence type="ECO:0000256" key="10">
    <source>
        <dbReference type="ARBA" id="ARBA00023136"/>
    </source>
</evidence>
<proteinExistence type="inferred from homology"/>
<accession>A0A8J7J3P0</accession>
<sequence precursor="true">MLKRFILGVLVTLFFAFQLPTDNASAVEMDKNLRTVTQSGQGETVVLSNAQFEHGKRVFNNTCSQCHMVGRTKTNPNVTLGDTSLKGAEPPRDSIAAIVSYLQNPKTYDGEVDISEFHPNTTRADLYPEMRNLTEDDLNDLAGYILSEINIRGSRWGAGKVYD</sequence>
<name>A0A8J7J3P0_9CYAN</name>
<dbReference type="GO" id="GO:0022904">
    <property type="term" value="P:respiratory electron transport chain"/>
    <property type="evidence" value="ECO:0007669"/>
    <property type="project" value="InterPro"/>
</dbReference>
<organism evidence="14 15">
    <name type="scientific">Lusitaniella coriacea LEGE 07157</name>
    <dbReference type="NCBI Taxonomy" id="945747"/>
    <lineage>
        <taxon>Bacteria</taxon>
        <taxon>Bacillati</taxon>
        <taxon>Cyanobacteriota</taxon>
        <taxon>Cyanophyceae</taxon>
        <taxon>Spirulinales</taxon>
        <taxon>Lusitaniellaceae</taxon>
        <taxon>Lusitaniella</taxon>
    </lineage>
</organism>
<evidence type="ECO:0000256" key="7">
    <source>
        <dbReference type="ARBA" id="ARBA00022982"/>
    </source>
</evidence>
<evidence type="ECO:0000256" key="4">
    <source>
        <dbReference type="ARBA" id="ARBA00022531"/>
    </source>
</evidence>
<feature type="binding site" description="covalent" evidence="12">
    <location>
        <position position="63"/>
    </location>
    <ligand>
        <name>heme c</name>
        <dbReference type="ChEBI" id="CHEBI:61717"/>
    </ligand>
</feature>
<comment type="subunit">
    <text evidence="12">PSII is composed of 1 copy each of membrane proteins PsbA, PsbB, PsbC, PsbD, PsbE, PsbF, PsbH, PsbI, PsbJ, PsbK, PsbL, PsbM, PsbT, PsbX, PsbY, PsbZ, Psb30/Ycf12, peripheral proteins PsbO, CyanoQ (PsbQ), PsbU, PsbV and a large number of cofactors. It forms dimeric complexes.</text>
</comment>
<evidence type="ECO:0000256" key="11">
    <source>
        <dbReference type="ARBA" id="ARBA00023276"/>
    </source>
</evidence>
<evidence type="ECO:0000256" key="6">
    <source>
        <dbReference type="ARBA" id="ARBA00022723"/>
    </source>
</evidence>
<feature type="signal peptide" evidence="12">
    <location>
        <begin position="1"/>
        <end position="24"/>
    </location>
</feature>
<dbReference type="NCBIfam" id="TIGR03045">
    <property type="entry name" value="PS_II_C550"/>
    <property type="match status" value="1"/>
</dbReference>
<keyword evidence="11 12" id="KW-0604">Photosystem II</keyword>
<dbReference type="GO" id="GO:0020037">
    <property type="term" value="F:heme binding"/>
    <property type="evidence" value="ECO:0007669"/>
    <property type="project" value="InterPro"/>
</dbReference>
<keyword evidence="12" id="KW-0732">Signal</keyword>
<dbReference type="PIRSF" id="PIRSF005890">
    <property type="entry name" value="Phot_II_cyt_c550"/>
    <property type="match status" value="1"/>
</dbReference>
<keyword evidence="8 12" id="KW-0408">Iron</keyword>
<keyword evidence="3 12" id="KW-0813">Transport</keyword>
<feature type="binding site" description="covalent" evidence="12">
    <location>
        <position position="66"/>
    </location>
    <ligand>
        <name>heme c</name>
        <dbReference type="ChEBI" id="CHEBI:61717"/>
    </ligand>
</feature>
<dbReference type="PROSITE" id="PS51007">
    <property type="entry name" value="CYTC"/>
    <property type="match status" value="1"/>
</dbReference>
<evidence type="ECO:0000256" key="9">
    <source>
        <dbReference type="ARBA" id="ARBA00023078"/>
    </source>
</evidence>
<dbReference type="GO" id="GO:0009523">
    <property type="term" value="C:photosystem II"/>
    <property type="evidence" value="ECO:0007669"/>
    <property type="project" value="UniProtKB-KW"/>
</dbReference>
<feature type="binding site" description="axial binding residue" evidence="12">
    <location>
        <position position="67"/>
    </location>
    <ligand>
        <name>heme c</name>
        <dbReference type="ChEBI" id="CHEBI:61717"/>
    </ligand>
    <ligandPart>
        <name>Fe</name>
        <dbReference type="ChEBI" id="CHEBI:18248"/>
    </ligandPart>
</feature>
<dbReference type="Pfam" id="PF14495">
    <property type="entry name" value="Cytochrom_C550"/>
    <property type="match status" value="1"/>
</dbReference>
<dbReference type="SUPFAM" id="SSF46626">
    <property type="entry name" value="Cytochrome c"/>
    <property type="match status" value="1"/>
</dbReference>
<dbReference type="Gene3D" id="1.10.760.10">
    <property type="entry name" value="Cytochrome c-like domain"/>
    <property type="match status" value="1"/>
</dbReference>
<comment type="caution">
    <text evidence="14">The sequence shown here is derived from an EMBL/GenBank/DDBJ whole genome shotgun (WGS) entry which is preliminary data.</text>
</comment>
<keyword evidence="7 12" id="KW-0249">Electron transport</keyword>
<reference evidence="14" key="1">
    <citation type="submission" date="2020-10" db="EMBL/GenBank/DDBJ databases">
        <authorList>
            <person name="Castelo-Branco R."/>
            <person name="Eusebio N."/>
            <person name="Adriana R."/>
            <person name="Vieira A."/>
            <person name="Brugerolle De Fraissinette N."/>
            <person name="Rezende De Castro R."/>
            <person name="Schneider M.P."/>
            <person name="Vasconcelos V."/>
            <person name="Leao P.N."/>
        </authorList>
    </citation>
    <scope>NUCLEOTIDE SEQUENCE</scope>
    <source>
        <strain evidence="14">LEGE 07157</strain>
    </source>
</reference>
<dbReference type="InterPro" id="IPR009056">
    <property type="entry name" value="Cyt_c-like_dom"/>
</dbReference>
<dbReference type="InterPro" id="IPR016003">
    <property type="entry name" value="PsbV_cyt_c550-like"/>
</dbReference>
<comment type="subcellular location">
    <subcellularLocation>
        <location evidence="12">Cellular thylakoid membrane</location>
        <topology evidence="12">Peripheral membrane protein</topology>
        <orientation evidence="12">Lumenal side</orientation>
    </subcellularLocation>
    <subcellularLocation>
        <location evidence="1">Membrane</location>
        <topology evidence="1">Peripheral membrane protein</topology>
    </subcellularLocation>
    <text evidence="12">Associated with photosystem II at the lumenal side of the thylakoid membrane.</text>
</comment>
<evidence type="ECO:0000256" key="2">
    <source>
        <dbReference type="ARBA" id="ARBA00010433"/>
    </source>
</evidence>
<gene>
    <name evidence="12 14" type="primary">psbV</name>
    <name evidence="14" type="ORF">IQ249_14200</name>
</gene>
<dbReference type="Proteomes" id="UP000654482">
    <property type="component" value="Unassembled WGS sequence"/>
</dbReference>
<feature type="binding site" description="axial binding residue" evidence="12">
    <location>
        <position position="118"/>
    </location>
    <ligand>
        <name>heme c</name>
        <dbReference type="ChEBI" id="CHEBI:61717"/>
    </ligand>
    <ligandPart>
        <name>Fe</name>
        <dbReference type="ChEBI" id="CHEBI:18248"/>
    </ligandPart>
</feature>
<dbReference type="GO" id="GO:0031676">
    <property type="term" value="C:plasma membrane-derived thylakoid membrane"/>
    <property type="evidence" value="ECO:0007669"/>
    <property type="project" value="UniProtKB-SubCell"/>
</dbReference>
<feature type="domain" description="Cytochrome c" evidence="13">
    <location>
        <begin position="50"/>
        <end position="149"/>
    </location>
</feature>
<evidence type="ECO:0000256" key="3">
    <source>
        <dbReference type="ARBA" id="ARBA00022448"/>
    </source>
</evidence>
<feature type="chain" id="PRO_5035347225" description="Photosystem II extrinsic protein V" evidence="12">
    <location>
        <begin position="25"/>
        <end position="163"/>
    </location>
</feature>
<dbReference type="GO" id="GO:0005506">
    <property type="term" value="F:iron ion binding"/>
    <property type="evidence" value="ECO:0007669"/>
    <property type="project" value="InterPro"/>
</dbReference>
<dbReference type="AlphaFoldDB" id="A0A8J7J3P0"/>
<dbReference type="HAMAP" id="MF_01378">
    <property type="entry name" value="PSII_Cyt550"/>
    <property type="match status" value="1"/>
</dbReference>
<protein>
    <recommendedName>
        <fullName evidence="12">Photosystem II extrinsic protein V</fullName>
        <shortName evidence="12">PsbV</shortName>
    </recommendedName>
    <alternativeName>
        <fullName evidence="12">Cytochrome c-550</fullName>
    </alternativeName>
    <alternativeName>
        <fullName evidence="12">Cytochrome c550</fullName>
    </alternativeName>
    <alternativeName>
        <fullName evidence="12">Low-potential cytochrome c</fullName>
    </alternativeName>
</protein>
<evidence type="ECO:0000256" key="1">
    <source>
        <dbReference type="ARBA" id="ARBA00004170"/>
    </source>
</evidence>
<dbReference type="GO" id="GO:0009055">
    <property type="term" value="F:electron transfer activity"/>
    <property type="evidence" value="ECO:0007669"/>
    <property type="project" value="InterPro"/>
</dbReference>
<keyword evidence="15" id="KW-1185">Reference proteome</keyword>
<keyword evidence="9 12" id="KW-0793">Thylakoid</keyword>
<comment type="cofactor">
    <cofactor evidence="12">
        <name>heme c</name>
        <dbReference type="ChEBI" id="CHEBI:61717"/>
    </cofactor>
    <text evidence="12">Binds 1 heme c group covalently per subunit.</text>
</comment>
<comment type="similarity">
    <text evidence="2 12">Belongs to the cytochrome c family. PsbV subfamily.</text>
</comment>
<dbReference type="InterPro" id="IPR036909">
    <property type="entry name" value="Cyt_c-like_dom_sf"/>
</dbReference>
<keyword evidence="5 12" id="KW-0349">Heme</keyword>
<dbReference type="GO" id="GO:0019684">
    <property type="term" value="P:photosynthesis, light reaction"/>
    <property type="evidence" value="ECO:0007669"/>
    <property type="project" value="UniProtKB-UniRule"/>
</dbReference>
<comment type="function">
    <text evidence="12">One of the extrinsic, lumenal subunits of photosystem II (PSII). PSII is a light-driven water plastoquinone oxidoreductase, using light energy to abstract electrons from H(2)O, generating a proton gradient subsequently used for ATP formation. The extrinsic proteins stabilize the structure of photosystem II oxygen-evolving complex (OEC), the ion environment of oxygen evolution and protect the OEC against heat-induced inactivation. Low-potential cytochrome c that plays a role in the OEC of PSII.</text>
</comment>
<evidence type="ECO:0000256" key="12">
    <source>
        <dbReference type="HAMAP-Rule" id="MF_01378"/>
    </source>
</evidence>
<keyword evidence="4 12" id="KW-0602">Photosynthesis</keyword>
<dbReference type="RefSeq" id="WP_194030142.1">
    <property type="nucleotide sequence ID" value="NZ_JADEWZ010000020.1"/>
</dbReference>
<dbReference type="EMBL" id="JADEWZ010000020">
    <property type="protein sequence ID" value="MBE9117049.1"/>
    <property type="molecule type" value="Genomic_DNA"/>
</dbReference>
<evidence type="ECO:0000313" key="14">
    <source>
        <dbReference type="EMBL" id="MBE9117049.1"/>
    </source>
</evidence>
<keyword evidence="6 12" id="KW-0479">Metal-binding</keyword>
<evidence type="ECO:0000256" key="5">
    <source>
        <dbReference type="ARBA" id="ARBA00022617"/>
    </source>
</evidence>
<dbReference type="InterPro" id="IPR029490">
    <property type="entry name" value="Cytochrom_C550"/>
</dbReference>
<evidence type="ECO:0000256" key="8">
    <source>
        <dbReference type="ARBA" id="ARBA00023004"/>
    </source>
</evidence>